<feature type="binding site" evidence="5">
    <location>
        <begin position="10"/>
        <end position="11"/>
    </location>
    <ligand>
        <name>NAD(+)</name>
        <dbReference type="ChEBI" id="CHEBI:57540"/>
    </ligand>
</feature>
<dbReference type="PIRSF" id="PIRSF000149">
    <property type="entry name" value="GAP_DH"/>
    <property type="match status" value="1"/>
</dbReference>
<evidence type="ECO:0000256" key="2">
    <source>
        <dbReference type="ARBA" id="ARBA00023002"/>
    </source>
</evidence>
<feature type="binding site" evidence="5">
    <location>
        <position position="120"/>
    </location>
    <ligand>
        <name>NAD(+)</name>
        <dbReference type="ChEBI" id="CHEBI:57540"/>
    </ligand>
</feature>
<dbReference type="GO" id="GO:0016620">
    <property type="term" value="F:oxidoreductase activity, acting on the aldehyde or oxo group of donors, NAD or NADP as acceptor"/>
    <property type="evidence" value="ECO:0007669"/>
    <property type="project" value="InterPro"/>
</dbReference>
<dbReference type="Pfam" id="PF02800">
    <property type="entry name" value="Gp_dh_C"/>
    <property type="match status" value="1"/>
</dbReference>
<dbReference type="Proteomes" id="UP000177954">
    <property type="component" value="Unassembled WGS sequence"/>
</dbReference>
<dbReference type="GO" id="GO:0051287">
    <property type="term" value="F:NAD binding"/>
    <property type="evidence" value="ECO:0007669"/>
    <property type="project" value="InterPro"/>
</dbReference>
<dbReference type="CDD" id="cd18126">
    <property type="entry name" value="GAPDH_I_C"/>
    <property type="match status" value="1"/>
</dbReference>
<gene>
    <name evidence="9" type="ORF">A3J04_04000</name>
</gene>
<evidence type="ECO:0000256" key="7">
    <source>
        <dbReference type="RuleBase" id="RU000397"/>
    </source>
</evidence>
<dbReference type="InterPro" id="IPR020831">
    <property type="entry name" value="GlycerAld/Erythrose_P_DH"/>
</dbReference>
<dbReference type="SUPFAM" id="SSF51735">
    <property type="entry name" value="NAD(P)-binding Rossmann-fold domains"/>
    <property type="match status" value="1"/>
</dbReference>
<dbReference type="CDD" id="cd05214">
    <property type="entry name" value="GAPDH_I_N"/>
    <property type="match status" value="1"/>
</dbReference>
<accession>A0A1G2H2M3</accession>
<feature type="binding site" evidence="5">
    <location>
        <position position="319"/>
    </location>
    <ligand>
        <name>NAD(+)</name>
        <dbReference type="ChEBI" id="CHEBI:57540"/>
    </ligand>
</feature>
<evidence type="ECO:0000256" key="6">
    <source>
        <dbReference type="PIRSR" id="PIRSR000149-4"/>
    </source>
</evidence>
<comment type="caution">
    <text evidence="9">The sequence shown here is derived from an EMBL/GenBank/DDBJ whole genome shotgun (WGS) entry which is preliminary data.</text>
</comment>
<sequence length="340" mass="36587">MNVAINGFGRIGRLFFRQAFGVAGINIVAINDLGDVDNLAYLLKFDSIYGTWNHDVHADMASRALLVDGIKIPFVGEKEVAKLPWRQYGVDVAVESTGLFESFEKSRAHIIAGARRVVITAPAKDTDSKDARTILMGVNDSDLANCIISSNGSCTTNSVSPIMAILSENPGIEKAMLSTVHAYTATQRIVDGPDAKDWRRGRAGAQNIVPSTTGAAIAVTRAVPALSGNFDGVALRVPVPIGSLSDITFVAKRATTAEEINSILRSAAQNPRWKDILKVSDEQIVSSDIVGESFGAIIDASFTRVVGGNLVKILSWYDNEWGYVHTLVMHVKKISEMLGV</sequence>
<feature type="domain" description="Glyceraldehyde 3-phosphate dehydrogenase NAD(P) binding" evidence="8">
    <location>
        <begin position="1"/>
        <end position="154"/>
    </location>
</feature>
<reference evidence="9 10" key="1">
    <citation type="journal article" date="2016" name="Nat. Commun.">
        <title>Thousands of microbial genomes shed light on interconnected biogeochemical processes in an aquifer system.</title>
        <authorList>
            <person name="Anantharaman K."/>
            <person name="Brown C.T."/>
            <person name="Hug L.A."/>
            <person name="Sharon I."/>
            <person name="Castelle C.J."/>
            <person name="Probst A.J."/>
            <person name="Thomas B.C."/>
            <person name="Singh A."/>
            <person name="Wilkins M.J."/>
            <person name="Karaoz U."/>
            <person name="Brodie E.L."/>
            <person name="Williams K.H."/>
            <person name="Hubbard S.S."/>
            <person name="Banfield J.F."/>
        </authorList>
    </citation>
    <scope>NUCLEOTIDE SEQUENCE [LARGE SCALE GENOMIC DNA]</scope>
</reference>
<dbReference type="EMBL" id="MHNZ01000014">
    <property type="protein sequence ID" value="OGZ56560.1"/>
    <property type="molecule type" value="Genomic_DNA"/>
</dbReference>
<dbReference type="STRING" id="1802129.A3J04_04000"/>
<dbReference type="Gene3D" id="3.40.50.720">
    <property type="entry name" value="NAD(P)-binding Rossmann-like Domain"/>
    <property type="match status" value="1"/>
</dbReference>
<protein>
    <submittedName>
        <fullName evidence="9">Type I glyceraldehyde-3-phosphate dehydrogenase</fullName>
    </submittedName>
</protein>
<keyword evidence="5" id="KW-0520">NAD</keyword>
<keyword evidence="2" id="KW-0560">Oxidoreductase</keyword>
<proteinExistence type="inferred from homology"/>
<feature type="binding site" evidence="4">
    <location>
        <position position="236"/>
    </location>
    <ligand>
        <name>D-glyceraldehyde 3-phosphate</name>
        <dbReference type="ChEBI" id="CHEBI:59776"/>
    </ligand>
</feature>
<dbReference type="InterPro" id="IPR036291">
    <property type="entry name" value="NAD(P)-bd_dom_sf"/>
</dbReference>
<feature type="site" description="Activates thiol group during catalysis" evidence="6">
    <location>
        <position position="181"/>
    </location>
</feature>
<dbReference type="FunFam" id="3.30.360.10:FF:000002">
    <property type="entry name" value="Glyceraldehyde-3-phosphate dehydrogenase"/>
    <property type="match status" value="1"/>
</dbReference>
<evidence type="ECO:0000256" key="3">
    <source>
        <dbReference type="PIRSR" id="PIRSR000149-1"/>
    </source>
</evidence>
<evidence type="ECO:0000256" key="4">
    <source>
        <dbReference type="PIRSR" id="PIRSR000149-2"/>
    </source>
</evidence>
<dbReference type="SUPFAM" id="SSF55347">
    <property type="entry name" value="Glyceraldehyde-3-phosphate dehydrogenase-like, C-terminal domain"/>
    <property type="match status" value="1"/>
</dbReference>
<evidence type="ECO:0000313" key="10">
    <source>
        <dbReference type="Proteomes" id="UP000177954"/>
    </source>
</evidence>
<dbReference type="FunFam" id="3.40.50.720:FF:000001">
    <property type="entry name" value="Glyceraldehyde-3-phosphate dehydrogenase"/>
    <property type="match status" value="1"/>
</dbReference>
<name>A0A1G2H2M3_9BACT</name>
<dbReference type="Pfam" id="PF00044">
    <property type="entry name" value="Gp_dh_N"/>
    <property type="match status" value="1"/>
</dbReference>
<evidence type="ECO:0000259" key="8">
    <source>
        <dbReference type="SMART" id="SM00846"/>
    </source>
</evidence>
<evidence type="ECO:0000313" key="9">
    <source>
        <dbReference type="EMBL" id="OGZ56560.1"/>
    </source>
</evidence>
<dbReference type="InterPro" id="IPR020828">
    <property type="entry name" value="GlycerAld_3-P_DH_NAD(P)-bd"/>
</dbReference>
<feature type="binding site" evidence="5">
    <location>
        <position position="32"/>
    </location>
    <ligand>
        <name>NAD(+)</name>
        <dbReference type="ChEBI" id="CHEBI:57540"/>
    </ligand>
</feature>
<organism evidence="9 10">
    <name type="scientific">Candidatus Ryanbacteria bacterium RIFCSPLOWO2_02_FULL_47_14</name>
    <dbReference type="NCBI Taxonomy" id="1802129"/>
    <lineage>
        <taxon>Bacteria</taxon>
        <taxon>Candidatus Ryaniibacteriota</taxon>
    </lineage>
</organism>
<dbReference type="InterPro" id="IPR020829">
    <property type="entry name" value="GlycerAld_3-P_DH_cat"/>
</dbReference>
<feature type="active site" description="Nucleophile" evidence="3">
    <location>
        <position position="154"/>
    </location>
</feature>
<keyword evidence="5" id="KW-0547">Nucleotide-binding</keyword>
<evidence type="ECO:0000256" key="5">
    <source>
        <dbReference type="PIRSR" id="PIRSR000149-3"/>
    </source>
</evidence>
<evidence type="ECO:0000256" key="1">
    <source>
        <dbReference type="ARBA" id="ARBA00007406"/>
    </source>
</evidence>
<dbReference type="PRINTS" id="PR00078">
    <property type="entry name" value="G3PDHDRGNASE"/>
</dbReference>
<dbReference type="AlphaFoldDB" id="A0A1G2H2M3"/>
<feature type="binding site" evidence="4">
    <location>
        <begin position="153"/>
        <end position="155"/>
    </location>
    <ligand>
        <name>D-glyceraldehyde 3-phosphate</name>
        <dbReference type="ChEBI" id="CHEBI:59776"/>
    </ligand>
</feature>
<dbReference type="PANTHER" id="PTHR43148">
    <property type="entry name" value="GLYCERALDEHYDE-3-PHOSPHATE DEHYDROGENASE 2"/>
    <property type="match status" value="1"/>
</dbReference>
<dbReference type="Gene3D" id="3.30.360.10">
    <property type="entry name" value="Dihydrodipicolinate Reductase, domain 2"/>
    <property type="match status" value="1"/>
</dbReference>
<dbReference type="SMART" id="SM00846">
    <property type="entry name" value="Gp_dh_N"/>
    <property type="match status" value="1"/>
</dbReference>
<feature type="binding site" evidence="4">
    <location>
        <position position="184"/>
    </location>
    <ligand>
        <name>D-glyceraldehyde 3-phosphate</name>
        <dbReference type="ChEBI" id="CHEBI:59776"/>
    </ligand>
</feature>
<comment type="similarity">
    <text evidence="1 7">Belongs to the glyceraldehyde-3-phosphate dehydrogenase family.</text>
</comment>
<feature type="binding site" evidence="4">
    <location>
        <begin position="213"/>
        <end position="214"/>
    </location>
    <ligand>
        <name>D-glyceraldehyde 3-phosphate</name>
        <dbReference type="ChEBI" id="CHEBI:59776"/>
    </ligand>
</feature>